<feature type="region of interest" description="Disordered" evidence="2">
    <location>
        <begin position="126"/>
        <end position="148"/>
    </location>
</feature>
<feature type="domain" description="DUF6697" evidence="3">
    <location>
        <begin position="271"/>
        <end position="366"/>
    </location>
</feature>
<protein>
    <recommendedName>
        <fullName evidence="3">DUF6697 domain-containing protein</fullName>
    </recommendedName>
</protein>
<accession>J4I802</accession>
<organism evidence="4 5">
    <name type="scientific">Fibroporia radiculosa</name>
    <dbReference type="NCBI Taxonomy" id="599839"/>
    <lineage>
        <taxon>Eukaryota</taxon>
        <taxon>Fungi</taxon>
        <taxon>Dikarya</taxon>
        <taxon>Basidiomycota</taxon>
        <taxon>Agaricomycotina</taxon>
        <taxon>Agaricomycetes</taxon>
        <taxon>Polyporales</taxon>
        <taxon>Fibroporiaceae</taxon>
        <taxon>Fibroporia</taxon>
    </lineage>
</organism>
<dbReference type="OrthoDB" id="3219211at2759"/>
<name>J4I802_9APHY</name>
<dbReference type="InParanoid" id="J4I802"/>
<keyword evidence="1" id="KW-0175">Coiled coil</keyword>
<evidence type="ECO:0000259" key="3">
    <source>
        <dbReference type="Pfam" id="PF20411"/>
    </source>
</evidence>
<dbReference type="AlphaFoldDB" id="J4I802"/>
<evidence type="ECO:0000256" key="1">
    <source>
        <dbReference type="SAM" id="Coils"/>
    </source>
</evidence>
<dbReference type="RefSeq" id="XP_012177839.1">
    <property type="nucleotide sequence ID" value="XM_012322449.1"/>
</dbReference>
<dbReference type="InterPro" id="IPR046520">
    <property type="entry name" value="DUF6697"/>
</dbReference>
<gene>
    <name evidence="4" type="ORF">FIBRA_00556</name>
</gene>
<keyword evidence="5" id="KW-1185">Reference proteome</keyword>
<reference evidence="4 5" key="1">
    <citation type="journal article" date="2012" name="Appl. Environ. Microbiol.">
        <title>Short-read sequencing for genomic analysis of the brown rot fungus Fibroporia radiculosa.</title>
        <authorList>
            <person name="Tang J.D."/>
            <person name="Perkins A.D."/>
            <person name="Sonstegard T.S."/>
            <person name="Schroeder S.G."/>
            <person name="Burgess S.C."/>
            <person name="Diehl S.V."/>
        </authorList>
    </citation>
    <scope>NUCLEOTIDE SEQUENCE [LARGE SCALE GENOMIC DNA]</scope>
    <source>
        <strain evidence="4 5">TFFH 294</strain>
    </source>
</reference>
<dbReference type="HOGENOM" id="CLU_669085_0_0_1"/>
<evidence type="ECO:0000313" key="4">
    <source>
        <dbReference type="EMBL" id="CCL98556.1"/>
    </source>
</evidence>
<evidence type="ECO:0000256" key="2">
    <source>
        <dbReference type="SAM" id="MobiDB-lite"/>
    </source>
</evidence>
<feature type="compositionally biased region" description="Acidic residues" evidence="2">
    <location>
        <begin position="380"/>
        <end position="391"/>
    </location>
</feature>
<dbReference type="Proteomes" id="UP000006352">
    <property type="component" value="Unassembled WGS sequence"/>
</dbReference>
<dbReference type="EMBL" id="HE796890">
    <property type="protein sequence ID" value="CCL98556.1"/>
    <property type="molecule type" value="Genomic_DNA"/>
</dbReference>
<feature type="compositionally biased region" description="Basic and acidic residues" evidence="2">
    <location>
        <begin position="128"/>
        <end position="148"/>
    </location>
</feature>
<dbReference type="Pfam" id="PF20411">
    <property type="entry name" value="DUF6697"/>
    <property type="match status" value="1"/>
</dbReference>
<feature type="compositionally biased region" description="Basic residues" evidence="2">
    <location>
        <begin position="400"/>
        <end position="411"/>
    </location>
</feature>
<sequence>MYTHFTNNASSSSDIEETPEWHSSFEAFKQGRGDILEATVARLRDSATTQHGQHPATGGMESLFAIGDELLKLQSIIRERDHAQRANTRRIALLEDKLSLLQLRCDQAEALNAQLQEEREDVVSQLRHPSDEMEHESRATSEFGEDHYSSSDLIDHRTDLEICYKLREMSKWRIDAVRGNHKRLMRWPVIEDRPKTRPSLNIAGDLKPWLEAEDLTSLCCPGDVLAFPERFSFNGAQHAILVEPLYEYNPLAKKERLWSRRIPIFRTWLGRTREVFYRNGMTSGAWVYSGTYRCMELTDLDPRHCRTLSKNVQHALARLATPPEFETSTRFMTCITDLYENGLAGVCAMGLQCVGYNQALHDALLSKGATLHEGNLIVNDADDDSGTEADEDGRPQSGQKRARNRKKHHRR</sequence>
<evidence type="ECO:0000313" key="5">
    <source>
        <dbReference type="Proteomes" id="UP000006352"/>
    </source>
</evidence>
<dbReference type="GeneID" id="24093467"/>
<feature type="region of interest" description="Disordered" evidence="2">
    <location>
        <begin position="380"/>
        <end position="411"/>
    </location>
</feature>
<proteinExistence type="predicted"/>
<feature type="coiled-coil region" evidence="1">
    <location>
        <begin position="91"/>
        <end position="125"/>
    </location>
</feature>